<dbReference type="InterPro" id="IPR028082">
    <property type="entry name" value="Peripla_BP_I"/>
</dbReference>
<comment type="caution">
    <text evidence="7">The sequence shown here is derived from an EMBL/GenBank/DDBJ whole genome shotgun (WGS) entry which is preliminary data.</text>
</comment>
<keyword evidence="4" id="KW-0238">DNA-binding</keyword>
<dbReference type="Gene3D" id="1.10.10.60">
    <property type="entry name" value="Homeodomain-like"/>
    <property type="match status" value="1"/>
</dbReference>
<keyword evidence="1" id="KW-0547">Nucleotide-binding</keyword>
<organism evidence="7 8">
    <name type="scientific">Brevibacillus parabrevis</name>
    <dbReference type="NCBI Taxonomy" id="54914"/>
    <lineage>
        <taxon>Bacteria</taxon>
        <taxon>Bacillati</taxon>
        <taxon>Bacillota</taxon>
        <taxon>Bacilli</taxon>
        <taxon>Bacillales</taxon>
        <taxon>Paenibacillaceae</taxon>
        <taxon>Brevibacillus</taxon>
    </lineage>
</organism>
<dbReference type="RefSeq" id="WP_122966647.1">
    <property type="nucleotide sequence ID" value="NZ_BJMH01000017.1"/>
</dbReference>
<dbReference type="FunFam" id="3.40.50.300:FF:000006">
    <property type="entry name" value="DNA-binding transcriptional regulator NtrC"/>
    <property type="match status" value="1"/>
</dbReference>
<proteinExistence type="predicted"/>
<dbReference type="InterPro" id="IPR058031">
    <property type="entry name" value="AAA_lid_NorR"/>
</dbReference>
<accession>A0A4Y3PU16</accession>
<dbReference type="PANTHER" id="PTHR32071">
    <property type="entry name" value="TRANSCRIPTIONAL REGULATORY PROTEIN"/>
    <property type="match status" value="1"/>
</dbReference>
<dbReference type="PROSITE" id="PS00688">
    <property type="entry name" value="SIGMA54_INTERACT_3"/>
    <property type="match status" value="1"/>
</dbReference>
<evidence type="ECO:0000256" key="5">
    <source>
        <dbReference type="ARBA" id="ARBA00023163"/>
    </source>
</evidence>
<dbReference type="GO" id="GO:0043565">
    <property type="term" value="F:sequence-specific DNA binding"/>
    <property type="evidence" value="ECO:0007669"/>
    <property type="project" value="InterPro"/>
</dbReference>
<dbReference type="SUPFAM" id="SSF53822">
    <property type="entry name" value="Periplasmic binding protein-like I"/>
    <property type="match status" value="1"/>
</dbReference>
<dbReference type="InterPro" id="IPR027417">
    <property type="entry name" value="P-loop_NTPase"/>
</dbReference>
<dbReference type="Pfam" id="PF13433">
    <property type="entry name" value="Peripla_BP_5"/>
    <property type="match status" value="1"/>
</dbReference>
<keyword evidence="8" id="KW-1185">Reference proteome</keyword>
<protein>
    <recommendedName>
        <fullName evidence="6">Sigma-54 factor interaction domain-containing protein</fullName>
    </recommendedName>
</protein>
<dbReference type="SUPFAM" id="SSF46689">
    <property type="entry name" value="Homeodomain-like"/>
    <property type="match status" value="1"/>
</dbReference>
<dbReference type="PROSITE" id="PS00675">
    <property type="entry name" value="SIGMA54_INTERACT_1"/>
    <property type="match status" value="1"/>
</dbReference>
<dbReference type="Pfam" id="PF02954">
    <property type="entry name" value="HTH_8"/>
    <property type="match status" value="1"/>
</dbReference>
<evidence type="ECO:0000259" key="6">
    <source>
        <dbReference type="PROSITE" id="PS50045"/>
    </source>
</evidence>
<keyword evidence="5" id="KW-0804">Transcription</keyword>
<dbReference type="Gene3D" id="3.40.50.300">
    <property type="entry name" value="P-loop containing nucleotide triphosphate hydrolases"/>
    <property type="match status" value="1"/>
</dbReference>
<dbReference type="PROSITE" id="PS50045">
    <property type="entry name" value="SIGMA54_INTERACT_4"/>
    <property type="match status" value="1"/>
</dbReference>
<dbReference type="SMART" id="SM00382">
    <property type="entry name" value="AAA"/>
    <property type="match status" value="1"/>
</dbReference>
<dbReference type="SUPFAM" id="SSF52540">
    <property type="entry name" value="P-loop containing nucleoside triphosphate hydrolases"/>
    <property type="match status" value="1"/>
</dbReference>
<reference evidence="7 8" key="1">
    <citation type="submission" date="2019-06" db="EMBL/GenBank/DDBJ databases">
        <title>Whole genome shotgun sequence of Brevibacillus parabrevis NBRC 12334.</title>
        <authorList>
            <person name="Hosoyama A."/>
            <person name="Uohara A."/>
            <person name="Ohji S."/>
            <person name="Ichikawa N."/>
        </authorList>
    </citation>
    <scope>NUCLEOTIDE SEQUENCE [LARGE SCALE GENOMIC DNA]</scope>
    <source>
        <strain evidence="7 8">NBRC 12334</strain>
    </source>
</reference>
<dbReference type="PROSITE" id="PS00676">
    <property type="entry name" value="SIGMA54_INTERACT_2"/>
    <property type="match status" value="1"/>
</dbReference>
<dbReference type="Pfam" id="PF00158">
    <property type="entry name" value="Sigma54_activat"/>
    <property type="match status" value="1"/>
</dbReference>
<name>A0A4Y3PU16_BREPA</name>
<dbReference type="InterPro" id="IPR025662">
    <property type="entry name" value="Sigma_54_int_dom_ATP-bd_1"/>
</dbReference>
<dbReference type="InterPro" id="IPR002197">
    <property type="entry name" value="HTH_Fis"/>
</dbReference>
<gene>
    <name evidence="7" type="ORF">BPA01_34710</name>
</gene>
<dbReference type="Proteomes" id="UP000316882">
    <property type="component" value="Unassembled WGS sequence"/>
</dbReference>
<dbReference type="EMBL" id="BJMH01000017">
    <property type="protein sequence ID" value="GEB33891.1"/>
    <property type="molecule type" value="Genomic_DNA"/>
</dbReference>
<dbReference type="GO" id="GO:0006355">
    <property type="term" value="P:regulation of DNA-templated transcription"/>
    <property type="evidence" value="ECO:0007669"/>
    <property type="project" value="InterPro"/>
</dbReference>
<dbReference type="CDD" id="cd00009">
    <property type="entry name" value="AAA"/>
    <property type="match status" value="1"/>
</dbReference>
<dbReference type="InterPro" id="IPR009057">
    <property type="entry name" value="Homeodomain-like_sf"/>
</dbReference>
<evidence type="ECO:0000256" key="4">
    <source>
        <dbReference type="ARBA" id="ARBA00023125"/>
    </source>
</evidence>
<evidence type="ECO:0000256" key="3">
    <source>
        <dbReference type="ARBA" id="ARBA00023015"/>
    </source>
</evidence>
<dbReference type="InterPro" id="IPR003593">
    <property type="entry name" value="AAA+_ATPase"/>
</dbReference>
<dbReference type="Gene3D" id="3.40.50.2300">
    <property type="match status" value="2"/>
</dbReference>
<dbReference type="InterPro" id="IPR025943">
    <property type="entry name" value="Sigma_54_int_dom_ATP-bd_2"/>
</dbReference>
<sequence length="772" mass="85719">MRIQIGLLFSLTGTTSLTEKGQCDAARFAIEEYNRASCQVEAVIADIGSDPRKGAQAAEKLARQGVRIFVGCYTSTCRQAILPVLEAYHCLLVYPTLYEGKECHPNVIYTGELPNQQIHTLLDYMTSHYGKRVYCIGTDYYYPRETHRQVHSFLTQRNGMVVKEHYVPFGHQHFHDVLSDIAEEQPDAVFSTLVGKSIAPFYRDFHRMAAPRKKIPIFSPITKETELAAIGTPYRAGHYSSASYFQSLPGEDNKAFIATFQRFLGEKRPISSVMYNTYLGTKLILESLLDTKSISHRDIVKQIKGRTFPTVCGPMALDTSDRHLSRPVKIGKSLPNGQFEIVWDSKRSISPAPFLTDTKLPGALPETVLNGWSRISDEALIVATMDGLIVYMSEQASALTQLSPGQTVAKNNWADLSSRYEVTCSEQAPYLFYLLKAKARATPTVQLASPAASFGRVRTSHPGYQAELNVARLAAESQANVLILGETGTGKEVLAEAIHRESERRHGPFLAINAASLPRDLIASELFGFVDGAFTGAKKGGAIGKFEAANNGTIFLDEIGDMPLDLQAVLLRVIESRKIVRLGDTKERAINVRIIAATNRNLLQAVANGDTFRADLFYRLNVLSITIPPLRERSEDIRQLAQQFLHDLCALYGNGPHLIEKAAWNALLDYQWPGNVRELRNVVERAFLLAKRAGEPIRPEHLPSQIREDVPLPSASPFSLKKLEQKVIEEALQKSPNVEAAAQMLGIARSTLYRKIKEGTKKLPENPAAKEP</sequence>
<dbReference type="InterPro" id="IPR002078">
    <property type="entry name" value="Sigma_54_int"/>
</dbReference>
<evidence type="ECO:0000256" key="2">
    <source>
        <dbReference type="ARBA" id="ARBA00022840"/>
    </source>
</evidence>
<evidence type="ECO:0000313" key="8">
    <source>
        <dbReference type="Proteomes" id="UP000316882"/>
    </source>
</evidence>
<evidence type="ECO:0000313" key="7">
    <source>
        <dbReference type="EMBL" id="GEB33891.1"/>
    </source>
</evidence>
<evidence type="ECO:0000256" key="1">
    <source>
        <dbReference type="ARBA" id="ARBA00022741"/>
    </source>
</evidence>
<dbReference type="Gene3D" id="1.10.8.60">
    <property type="match status" value="1"/>
</dbReference>
<feature type="domain" description="Sigma-54 factor interaction" evidence="6">
    <location>
        <begin position="457"/>
        <end position="688"/>
    </location>
</feature>
<dbReference type="InterPro" id="IPR025944">
    <property type="entry name" value="Sigma_54_int_dom_CS"/>
</dbReference>
<dbReference type="STRING" id="54914.AV540_17225"/>
<dbReference type="AlphaFoldDB" id="A0A4Y3PU16"/>
<dbReference type="GO" id="GO:0005524">
    <property type="term" value="F:ATP binding"/>
    <property type="evidence" value="ECO:0007669"/>
    <property type="project" value="UniProtKB-KW"/>
</dbReference>
<dbReference type="Pfam" id="PF25601">
    <property type="entry name" value="AAA_lid_14"/>
    <property type="match status" value="1"/>
</dbReference>
<keyword evidence="2" id="KW-0067">ATP-binding</keyword>
<keyword evidence="3" id="KW-0805">Transcription regulation</keyword>